<feature type="transmembrane region" description="Helical" evidence="1">
    <location>
        <begin position="7"/>
        <end position="30"/>
    </location>
</feature>
<evidence type="ECO:0000313" key="3">
    <source>
        <dbReference type="Proteomes" id="UP001501758"/>
    </source>
</evidence>
<evidence type="ECO:0000313" key="2">
    <source>
        <dbReference type="EMBL" id="GAA0716424.1"/>
    </source>
</evidence>
<gene>
    <name evidence="2" type="ORF">GCM10009430_12130</name>
</gene>
<keyword evidence="3" id="KW-1185">Reference proteome</keyword>
<organism evidence="2 3">
    <name type="scientific">Aquimarina litoralis</name>
    <dbReference type="NCBI Taxonomy" id="584605"/>
    <lineage>
        <taxon>Bacteria</taxon>
        <taxon>Pseudomonadati</taxon>
        <taxon>Bacteroidota</taxon>
        <taxon>Flavobacteriia</taxon>
        <taxon>Flavobacteriales</taxon>
        <taxon>Flavobacteriaceae</taxon>
        <taxon>Aquimarina</taxon>
    </lineage>
</organism>
<name>A0ABN1IKW4_9FLAO</name>
<keyword evidence="1" id="KW-0472">Membrane</keyword>
<keyword evidence="1" id="KW-1133">Transmembrane helix</keyword>
<dbReference type="EMBL" id="BAAAGE010000001">
    <property type="protein sequence ID" value="GAA0716424.1"/>
    <property type="molecule type" value="Genomic_DNA"/>
</dbReference>
<feature type="transmembrane region" description="Helical" evidence="1">
    <location>
        <begin position="36"/>
        <end position="56"/>
    </location>
</feature>
<dbReference type="RefSeq" id="WP_343911469.1">
    <property type="nucleotide sequence ID" value="NZ_BAAAGE010000001.1"/>
</dbReference>
<reference evidence="2 3" key="1">
    <citation type="journal article" date="2019" name="Int. J. Syst. Evol. Microbiol.">
        <title>The Global Catalogue of Microorganisms (GCM) 10K type strain sequencing project: providing services to taxonomists for standard genome sequencing and annotation.</title>
        <authorList>
            <consortium name="The Broad Institute Genomics Platform"/>
            <consortium name="The Broad Institute Genome Sequencing Center for Infectious Disease"/>
            <person name="Wu L."/>
            <person name="Ma J."/>
        </authorList>
    </citation>
    <scope>NUCLEOTIDE SEQUENCE [LARGE SCALE GENOMIC DNA]</scope>
    <source>
        <strain evidence="2 3">JCM 15974</strain>
    </source>
</reference>
<protein>
    <submittedName>
        <fullName evidence="2">Uncharacterized protein</fullName>
    </submittedName>
</protein>
<proteinExistence type="predicted"/>
<accession>A0ABN1IKW4</accession>
<dbReference type="Proteomes" id="UP001501758">
    <property type="component" value="Unassembled WGS sequence"/>
</dbReference>
<keyword evidence="1" id="KW-0812">Transmembrane</keyword>
<evidence type="ECO:0000256" key="1">
    <source>
        <dbReference type="SAM" id="Phobius"/>
    </source>
</evidence>
<sequence>MKYFIYTLILIGISLIIYNATVLDFSNLLLGDSKTALMSIIASACVIVLLLILLVSRTIQQKYGKR</sequence>
<comment type="caution">
    <text evidence="2">The sequence shown here is derived from an EMBL/GenBank/DDBJ whole genome shotgun (WGS) entry which is preliminary data.</text>
</comment>